<dbReference type="AlphaFoldDB" id="A0A0E9ST15"/>
<dbReference type="EMBL" id="GBXM01064190">
    <property type="protein sequence ID" value="JAH44387.1"/>
    <property type="molecule type" value="Transcribed_RNA"/>
</dbReference>
<organism evidence="1">
    <name type="scientific">Anguilla anguilla</name>
    <name type="common">European freshwater eel</name>
    <name type="synonym">Muraena anguilla</name>
    <dbReference type="NCBI Taxonomy" id="7936"/>
    <lineage>
        <taxon>Eukaryota</taxon>
        <taxon>Metazoa</taxon>
        <taxon>Chordata</taxon>
        <taxon>Craniata</taxon>
        <taxon>Vertebrata</taxon>
        <taxon>Euteleostomi</taxon>
        <taxon>Actinopterygii</taxon>
        <taxon>Neopterygii</taxon>
        <taxon>Teleostei</taxon>
        <taxon>Anguilliformes</taxon>
        <taxon>Anguillidae</taxon>
        <taxon>Anguilla</taxon>
    </lineage>
</organism>
<name>A0A0E9ST15_ANGAN</name>
<accession>A0A0E9ST15</accession>
<reference evidence="1" key="1">
    <citation type="submission" date="2014-11" db="EMBL/GenBank/DDBJ databases">
        <authorList>
            <person name="Amaro Gonzalez C."/>
        </authorList>
    </citation>
    <scope>NUCLEOTIDE SEQUENCE</scope>
</reference>
<protein>
    <submittedName>
        <fullName evidence="1">Uncharacterized protein</fullName>
    </submittedName>
</protein>
<evidence type="ECO:0000313" key="1">
    <source>
        <dbReference type="EMBL" id="JAH44387.1"/>
    </source>
</evidence>
<reference evidence="1" key="2">
    <citation type="journal article" date="2015" name="Fish Shellfish Immunol.">
        <title>Early steps in the European eel (Anguilla anguilla)-Vibrio vulnificus interaction in the gills: Role of the RtxA13 toxin.</title>
        <authorList>
            <person name="Callol A."/>
            <person name="Pajuelo D."/>
            <person name="Ebbesson L."/>
            <person name="Teles M."/>
            <person name="MacKenzie S."/>
            <person name="Amaro C."/>
        </authorList>
    </citation>
    <scope>NUCLEOTIDE SEQUENCE</scope>
</reference>
<sequence>MTQGINVVRGHSDCLVSIRSFILHHLD</sequence>
<proteinExistence type="predicted"/>